<dbReference type="Proteomes" id="UP000467841">
    <property type="component" value="Unassembled WGS sequence"/>
</dbReference>
<feature type="domain" description="Retrovirus-related Pol polyprotein from transposon TNT 1-94-like beta-barrel" evidence="2">
    <location>
        <begin position="238"/>
        <end position="302"/>
    </location>
</feature>
<proteinExistence type="predicted"/>
<evidence type="ECO:0000256" key="1">
    <source>
        <dbReference type="SAM" id="MobiDB-lite"/>
    </source>
</evidence>
<reference evidence="3" key="1">
    <citation type="submission" date="2020-01" db="EMBL/GenBank/DDBJ databases">
        <authorList>
            <person name="Mishra B."/>
        </authorList>
    </citation>
    <scope>NUCLEOTIDE SEQUENCE [LARGE SCALE GENOMIC DNA]</scope>
</reference>
<dbReference type="InterPro" id="IPR054722">
    <property type="entry name" value="PolX-like_BBD"/>
</dbReference>
<sequence>MAGDSDLTVTNPKPREGGNTASIQCPMLTATNYTVWAIRMESIPEALVLQVGGLKTAKKVWEAIKSRNMGAERVKEARLQTLMSEFERLRMKESETIDDFGGKLAEIASKAAALGETIEEPKLAFEERVRDEDENQEDQSKLMYANTERKTNQSTHDNLEWKYQGKRSWRTLLRGRGRGRSSYEERDTSNVECFRAQEEENGETKKADDLMMHEVVYLNEKNCIPSNFETNTGEENIWYLDNGASNHMTGDQRYFSEIDNSVTGKVRFGDDSRIDIKGKGSISFVDMNGESRKMSDVYFIPD</sequence>
<dbReference type="PANTHER" id="PTHR35317:SF44">
    <property type="entry name" value="RNA-DIRECTED DNA POLYMERASE"/>
    <property type="match status" value="1"/>
</dbReference>
<evidence type="ECO:0000313" key="4">
    <source>
        <dbReference type="Proteomes" id="UP000467841"/>
    </source>
</evidence>
<dbReference type="OrthoDB" id="1679989at2759"/>
<dbReference type="EMBL" id="CACVBM020001149">
    <property type="protein sequence ID" value="CAA7034521.1"/>
    <property type="molecule type" value="Genomic_DNA"/>
</dbReference>
<evidence type="ECO:0000313" key="3">
    <source>
        <dbReference type="EMBL" id="CAA7034521.1"/>
    </source>
</evidence>
<accession>A0A6D2JBX3</accession>
<feature type="region of interest" description="Disordered" evidence="1">
    <location>
        <begin position="1"/>
        <end position="21"/>
    </location>
</feature>
<dbReference type="AlphaFoldDB" id="A0A6D2JBX3"/>
<comment type="caution">
    <text evidence="3">The sequence shown here is derived from an EMBL/GenBank/DDBJ whole genome shotgun (WGS) entry which is preliminary data.</text>
</comment>
<dbReference type="Pfam" id="PF22936">
    <property type="entry name" value="Pol_BBD"/>
    <property type="match status" value="1"/>
</dbReference>
<dbReference type="PANTHER" id="PTHR35317">
    <property type="entry name" value="OS04G0629600 PROTEIN"/>
    <property type="match status" value="1"/>
</dbReference>
<protein>
    <recommendedName>
        <fullName evidence="2">Retrovirus-related Pol polyprotein from transposon TNT 1-94-like beta-barrel domain-containing protein</fullName>
    </recommendedName>
</protein>
<keyword evidence="4" id="KW-1185">Reference proteome</keyword>
<organism evidence="3 4">
    <name type="scientific">Microthlaspi erraticum</name>
    <dbReference type="NCBI Taxonomy" id="1685480"/>
    <lineage>
        <taxon>Eukaryota</taxon>
        <taxon>Viridiplantae</taxon>
        <taxon>Streptophyta</taxon>
        <taxon>Embryophyta</taxon>
        <taxon>Tracheophyta</taxon>
        <taxon>Spermatophyta</taxon>
        <taxon>Magnoliopsida</taxon>
        <taxon>eudicotyledons</taxon>
        <taxon>Gunneridae</taxon>
        <taxon>Pentapetalae</taxon>
        <taxon>rosids</taxon>
        <taxon>malvids</taxon>
        <taxon>Brassicales</taxon>
        <taxon>Brassicaceae</taxon>
        <taxon>Coluteocarpeae</taxon>
        <taxon>Microthlaspi</taxon>
    </lineage>
</organism>
<name>A0A6D2JBX3_9BRAS</name>
<evidence type="ECO:0000259" key="2">
    <source>
        <dbReference type="Pfam" id="PF22936"/>
    </source>
</evidence>
<dbReference type="Pfam" id="PF14223">
    <property type="entry name" value="Retrotran_gag_2"/>
    <property type="match status" value="1"/>
</dbReference>
<gene>
    <name evidence="3" type="ORF">MERR_LOCUS21756</name>
</gene>